<keyword evidence="7" id="KW-1133">Transmembrane helix</keyword>
<reference evidence="13 14" key="1">
    <citation type="submission" date="2017-03" db="EMBL/GenBank/DDBJ databases">
        <title>Genomes of endolithic fungi from Antarctica.</title>
        <authorList>
            <person name="Coleine C."/>
            <person name="Masonjones S."/>
            <person name="Stajich J.E."/>
        </authorList>
    </citation>
    <scope>NUCLEOTIDE SEQUENCE [LARGE SCALE GENOMIC DNA]</scope>
    <source>
        <strain evidence="13 14">CCFEE 5311</strain>
    </source>
</reference>
<sequence>MTSRVTVPNVGVTVQASTNPNTTERPSPLRSIIAGSTAGAVEIAITYPAEFAKTRIQLNQRLSTSQRLPWPPFGSQWYAGCTTLILGNSIKAGVRFVAFDQYKQLLGNPDGTISGPMTVVSGFLAGTTESVVAVTPFESIKTQLIDDRKRAQPRMRGFLHGSALIFREQGVRGFFKGFVPTTARQAANSAVRFSSYTSLKQLAQSYVAPGERLGSLATFGIGGVAGTITVYATQPIDVVKTRMQSLDAKGLYKNSFDCAVKIWREEGVRTFWSGSVPRLGRLVFSGGIVFAMYEKTMELLDQADPEKKYI</sequence>
<evidence type="ECO:0000256" key="6">
    <source>
        <dbReference type="ARBA" id="ARBA00022792"/>
    </source>
</evidence>
<feature type="repeat" description="Solcar" evidence="10">
    <location>
        <begin position="213"/>
        <end position="299"/>
    </location>
</feature>
<dbReference type="InterPro" id="IPR002067">
    <property type="entry name" value="MCP"/>
</dbReference>
<dbReference type="PANTHER" id="PTHR45788">
    <property type="entry name" value="SUCCINATE/FUMARATE MITOCHONDRIAL TRANSPORTER-RELATED"/>
    <property type="match status" value="1"/>
</dbReference>
<keyword evidence="5" id="KW-0677">Repeat</keyword>
<dbReference type="GO" id="GO:0005743">
    <property type="term" value="C:mitochondrial inner membrane"/>
    <property type="evidence" value="ECO:0007669"/>
    <property type="project" value="UniProtKB-SubCell"/>
</dbReference>
<comment type="similarity">
    <text evidence="2 11">Belongs to the mitochondrial carrier (TC 2.A.29) family.</text>
</comment>
<dbReference type="PRINTS" id="PR00926">
    <property type="entry name" value="MITOCARRIER"/>
</dbReference>
<dbReference type="OrthoDB" id="44467at2759"/>
<proteinExistence type="inferred from homology"/>
<accession>A0A4U0V6H2</accession>
<feature type="compositionally biased region" description="Polar residues" evidence="12">
    <location>
        <begin position="1"/>
        <end position="25"/>
    </location>
</feature>
<comment type="caution">
    <text evidence="13">The sequence shown here is derived from an EMBL/GenBank/DDBJ whole genome shotgun (WGS) entry which is preliminary data.</text>
</comment>
<feature type="repeat" description="Solcar" evidence="10">
    <location>
        <begin position="113"/>
        <end position="202"/>
    </location>
</feature>
<evidence type="ECO:0000256" key="1">
    <source>
        <dbReference type="ARBA" id="ARBA00004448"/>
    </source>
</evidence>
<dbReference type="GO" id="GO:0071913">
    <property type="term" value="F:citrate secondary active transmembrane transporter activity"/>
    <property type="evidence" value="ECO:0007669"/>
    <property type="project" value="TreeGrafter"/>
</dbReference>
<feature type="region of interest" description="Disordered" evidence="12">
    <location>
        <begin position="1"/>
        <end position="26"/>
    </location>
</feature>
<feature type="repeat" description="Solcar" evidence="10">
    <location>
        <begin position="26"/>
        <end position="105"/>
    </location>
</feature>
<dbReference type="Pfam" id="PF00153">
    <property type="entry name" value="Mito_carr"/>
    <property type="match status" value="3"/>
</dbReference>
<gene>
    <name evidence="13" type="ORF">B0A54_05067</name>
</gene>
<evidence type="ECO:0000313" key="14">
    <source>
        <dbReference type="Proteomes" id="UP000310066"/>
    </source>
</evidence>
<evidence type="ECO:0000256" key="4">
    <source>
        <dbReference type="ARBA" id="ARBA00022692"/>
    </source>
</evidence>
<name>A0A4U0V6H2_9PEZI</name>
<dbReference type="AlphaFoldDB" id="A0A4U0V6H2"/>
<evidence type="ECO:0000313" key="13">
    <source>
        <dbReference type="EMBL" id="TKA44324.1"/>
    </source>
</evidence>
<evidence type="ECO:0000256" key="11">
    <source>
        <dbReference type="RuleBase" id="RU000488"/>
    </source>
</evidence>
<dbReference type="SUPFAM" id="SSF103506">
    <property type="entry name" value="Mitochondrial carrier"/>
    <property type="match status" value="1"/>
</dbReference>
<dbReference type="EMBL" id="NAJP01000015">
    <property type="protein sequence ID" value="TKA44324.1"/>
    <property type="molecule type" value="Genomic_DNA"/>
</dbReference>
<keyword evidence="4 10" id="KW-0812">Transmembrane</keyword>
<evidence type="ECO:0000256" key="8">
    <source>
        <dbReference type="ARBA" id="ARBA00023128"/>
    </source>
</evidence>
<evidence type="ECO:0000256" key="10">
    <source>
        <dbReference type="PROSITE-ProRule" id="PRU00282"/>
    </source>
</evidence>
<evidence type="ECO:0000256" key="9">
    <source>
        <dbReference type="ARBA" id="ARBA00023136"/>
    </source>
</evidence>
<evidence type="ECO:0000256" key="12">
    <source>
        <dbReference type="SAM" id="MobiDB-lite"/>
    </source>
</evidence>
<evidence type="ECO:0000256" key="2">
    <source>
        <dbReference type="ARBA" id="ARBA00006375"/>
    </source>
</evidence>
<organism evidence="13 14">
    <name type="scientific">Friedmanniomyces endolithicus</name>
    <dbReference type="NCBI Taxonomy" id="329885"/>
    <lineage>
        <taxon>Eukaryota</taxon>
        <taxon>Fungi</taxon>
        <taxon>Dikarya</taxon>
        <taxon>Ascomycota</taxon>
        <taxon>Pezizomycotina</taxon>
        <taxon>Dothideomycetes</taxon>
        <taxon>Dothideomycetidae</taxon>
        <taxon>Mycosphaerellales</taxon>
        <taxon>Teratosphaeriaceae</taxon>
        <taxon>Friedmanniomyces</taxon>
    </lineage>
</organism>
<dbReference type="GO" id="GO:0006843">
    <property type="term" value="P:mitochondrial citrate transmembrane transport"/>
    <property type="evidence" value="ECO:0007669"/>
    <property type="project" value="TreeGrafter"/>
</dbReference>
<dbReference type="InterPro" id="IPR023395">
    <property type="entry name" value="MCP_dom_sf"/>
</dbReference>
<keyword evidence="8" id="KW-0496">Mitochondrion</keyword>
<keyword evidence="6" id="KW-0999">Mitochondrion inner membrane</keyword>
<dbReference type="FunFam" id="1.50.40.10:FF:000064">
    <property type="entry name" value="Mitochondrial tricarboxylate transporter (Ctp)"/>
    <property type="match status" value="1"/>
</dbReference>
<keyword evidence="3 11" id="KW-0813">Transport</keyword>
<dbReference type="Gene3D" id="1.50.40.10">
    <property type="entry name" value="Mitochondrial carrier domain"/>
    <property type="match status" value="2"/>
</dbReference>
<comment type="subcellular location">
    <subcellularLocation>
        <location evidence="1">Mitochondrion inner membrane</location>
        <topology evidence="1">Multi-pass membrane protein</topology>
    </subcellularLocation>
</comment>
<dbReference type="InterPro" id="IPR018108">
    <property type="entry name" value="MCP_transmembrane"/>
</dbReference>
<evidence type="ECO:0000256" key="3">
    <source>
        <dbReference type="ARBA" id="ARBA00022448"/>
    </source>
</evidence>
<evidence type="ECO:0000256" key="5">
    <source>
        <dbReference type="ARBA" id="ARBA00022737"/>
    </source>
</evidence>
<dbReference type="PROSITE" id="PS50920">
    <property type="entry name" value="SOLCAR"/>
    <property type="match status" value="3"/>
</dbReference>
<dbReference type="STRING" id="329885.A0A4U0V6H2"/>
<keyword evidence="9 10" id="KW-0472">Membrane</keyword>
<evidence type="ECO:0008006" key="15">
    <source>
        <dbReference type="Google" id="ProtNLM"/>
    </source>
</evidence>
<evidence type="ECO:0000256" key="7">
    <source>
        <dbReference type="ARBA" id="ARBA00022989"/>
    </source>
</evidence>
<dbReference type="PANTHER" id="PTHR45788:SF4">
    <property type="entry name" value="TRICARBOXYLATE TRANSPORT PROTEIN, MITOCHONDRIAL"/>
    <property type="match status" value="1"/>
</dbReference>
<dbReference type="Proteomes" id="UP000310066">
    <property type="component" value="Unassembled WGS sequence"/>
</dbReference>
<dbReference type="InterPro" id="IPR049563">
    <property type="entry name" value="TXTP-like"/>
</dbReference>
<protein>
    <recommendedName>
        <fullName evidence="15">Mitochondrial carrier C19G12.05</fullName>
    </recommendedName>
</protein>